<dbReference type="HOGENOM" id="CLU_148073_5_1_6"/>
<evidence type="ECO:0000259" key="2">
    <source>
        <dbReference type="Pfam" id="PF01361"/>
    </source>
</evidence>
<evidence type="ECO:0000313" key="4">
    <source>
        <dbReference type="Proteomes" id="UP000005870"/>
    </source>
</evidence>
<dbReference type="EMBL" id="CP003093">
    <property type="protein sequence ID" value="AER57746.1"/>
    <property type="molecule type" value="Genomic_DNA"/>
</dbReference>
<dbReference type="OrthoDB" id="9799841at2"/>
<dbReference type="KEGG" id="psd:DSC_15510"/>
<dbReference type="InterPro" id="IPR004370">
    <property type="entry name" value="4-OT-like_dom"/>
</dbReference>
<dbReference type="AlphaFoldDB" id="G7UWP9"/>
<dbReference type="SUPFAM" id="SSF55331">
    <property type="entry name" value="Tautomerase/MIF"/>
    <property type="match status" value="1"/>
</dbReference>
<dbReference type="eggNOG" id="COG1942">
    <property type="taxonomic scope" value="Bacteria"/>
</dbReference>
<dbReference type="Pfam" id="PF01361">
    <property type="entry name" value="Tautomerase"/>
    <property type="match status" value="1"/>
</dbReference>
<sequence>MPIIQVTLVEGRAEEKIQQFIRQVARVASETLDAPIHTVRVMVTEVPPTRFAVGERLKSDPPGD</sequence>
<evidence type="ECO:0000256" key="1">
    <source>
        <dbReference type="ARBA" id="ARBA00023235"/>
    </source>
</evidence>
<keyword evidence="4" id="KW-1185">Reference proteome</keyword>
<dbReference type="STRING" id="1045855.DSC_15510"/>
<feature type="domain" description="4-oxalocrotonate tautomerase-like" evidence="2">
    <location>
        <begin position="2"/>
        <end position="57"/>
    </location>
</feature>
<gene>
    <name evidence="3" type="ordered locus">DSC_15510</name>
</gene>
<name>G7UWP9_PSEUP</name>
<protein>
    <submittedName>
        <fullName evidence="3">4-oxalocrotonate tautomerase</fullName>
    </submittedName>
</protein>
<evidence type="ECO:0000313" key="3">
    <source>
        <dbReference type="EMBL" id="AER57746.1"/>
    </source>
</evidence>
<dbReference type="GO" id="GO:0016853">
    <property type="term" value="F:isomerase activity"/>
    <property type="evidence" value="ECO:0007669"/>
    <property type="project" value="UniProtKB-KW"/>
</dbReference>
<dbReference type="RefSeq" id="WP_014161918.1">
    <property type="nucleotide sequence ID" value="NC_016147.2"/>
</dbReference>
<organism evidence="3 4">
    <name type="scientific">Pseudoxanthomonas spadix (strain BD-a59)</name>
    <dbReference type="NCBI Taxonomy" id="1045855"/>
    <lineage>
        <taxon>Bacteria</taxon>
        <taxon>Pseudomonadati</taxon>
        <taxon>Pseudomonadota</taxon>
        <taxon>Gammaproteobacteria</taxon>
        <taxon>Lysobacterales</taxon>
        <taxon>Lysobacteraceae</taxon>
        <taxon>Pseudoxanthomonas</taxon>
    </lineage>
</organism>
<proteinExistence type="predicted"/>
<dbReference type="Proteomes" id="UP000005870">
    <property type="component" value="Chromosome"/>
</dbReference>
<dbReference type="InterPro" id="IPR014347">
    <property type="entry name" value="Tautomerase/MIF_sf"/>
</dbReference>
<keyword evidence="1" id="KW-0413">Isomerase</keyword>
<reference evidence="3 4" key="1">
    <citation type="journal article" date="2012" name="J. Bacteriol.">
        <title>Complete Genome Sequence of the BTEX-Degrading Bacterium Pseudoxanthomonas spadix BD-a59.</title>
        <authorList>
            <person name="Lee S.H."/>
            <person name="Jin H.M."/>
            <person name="Lee H.J."/>
            <person name="Kim J.M."/>
            <person name="Jeon C.O."/>
        </authorList>
    </citation>
    <scope>NUCLEOTIDE SEQUENCE [LARGE SCALE GENOMIC DNA]</scope>
    <source>
        <strain evidence="3 4">BD-a59</strain>
    </source>
</reference>
<dbReference type="Gene3D" id="3.30.429.10">
    <property type="entry name" value="Macrophage Migration Inhibitory Factor"/>
    <property type="match status" value="1"/>
</dbReference>
<accession>G7UWP9</accession>